<comment type="similarity">
    <text evidence="2">Belongs to the PEN-2 family.</text>
</comment>
<proteinExistence type="evidence at transcript level"/>
<protein>
    <recommendedName>
        <fullName evidence="3">Gamma-secretase subunit PEN-2</fullName>
    </recommendedName>
</protein>
<dbReference type="GO" id="GO:0007220">
    <property type="term" value="P:Notch receptor processing"/>
    <property type="evidence" value="ECO:0007669"/>
    <property type="project" value="TreeGrafter"/>
</dbReference>
<dbReference type="Pfam" id="PF10251">
    <property type="entry name" value="PEN-2"/>
    <property type="match status" value="1"/>
</dbReference>
<evidence type="ECO:0000256" key="8">
    <source>
        <dbReference type="SAM" id="Phobius"/>
    </source>
</evidence>
<evidence type="ECO:0000256" key="4">
    <source>
        <dbReference type="ARBA" id="ARBA00022692"/>
    </source>
</evidence>
<evidence type="ECO:0000256" key="3">
    <source>
        <dbReference type="ARBA" id="ARBA00018306"/>
    </source>
</evidence>
<sequence length="110" mass="12960">MDLAKVKDDEKLRLCRWYYRGGFFILPFLWFVNAVWFFKEAFVRPPFDEQKNDPRLRDQVGHRGDGMARRSRRLGGVLPAQASRVGYHGRLPVLHHAYGHPLKRAPDDRL</sequence>
<dbReference type="GO" id="GO:0070765">
    <property type="term" value="C:gamma-secretase complex"/>
    <property type="evidence" value="ECO:0007669"/>
    <property type="project" value="TreeGrafter"/>
</dbReference>
<feature type="transmembrane region" description="Helical" evidence="8">
    <location>
        <begin position="17"/>
        <end position="38"/>
    </location>
</feature>
<dbReference type="EMBL" id="GANP01012605">
    <property type="protein sequence ID" value="JAB71863.1"/>
    <property type="molecule type" value="mRNA"/>
</dbReference>
<evidence type="ECO:0000256" key="1">
    <source>
        <dbReference type="ARBA" id="ARBA00004141"/>
    </source>
</evidence>
<evidence type="ECO:0000256" key="2">
    <source>
        <dbReference type="ARBA" id="ARBA00009607"/>
    </source>
</evidence>
<dbReference type="GO" id="GO:0007219">
    <property type="term" value="P:Notch signaling pathway"/>
    <property type="evidence" value="ECO:0007669"/>
    <property type="project" value="UniProtKB-KW"/>
</dbReference>
<comment type="subcellular location">
    <subcellularLocation>
        <location evidence="1">Membrane</location>
        <topology evidence="1">Multi-pass membrane protein</topology>
    </subcellularLocation>
</comment>
<dbReference type="PANTHER" id="PTHR16318:SF0">
    <property type="entry name" value="GAMMA-SECRETASE SUBUNIT PEN-2"/>
    <property type="match status" value="1"/>
</dbReference>
<dbReference type="PANTHER" id="PTHR16318">
    <property type="entry name" value="GAMMA-SECRETASE SUBUNIT PEN-2"/>
    <property type="match status" value="1"/>
</dbReference>
<dbReference type="InterPro" id="IPR019379">
    <property type="entry name" value="Gamma_Secretase_Asp_P_PEN2"/>
</dbReference>
<dbReference type="AlphaFoldDB" id="V5HEH8"/>
<evidence type="ECO:0000313" key="9">
    <source>
        <dbReference type="EMBL" id="JAB71863.1"/>
    </source>
</evidence>
<accession>V5HEH8</accession>
<evidence type="ECO:0000256" key="5">
    <source>
        <dbReference type="ARBA" id="ARBA00022976"/>
    </source>
</evidence>
<organism evidence="9">
    <name type="scientific">Ixodes ricinus</name>
    <name type="common">Common tick</name>
    <name type="synonym">Acarus ricinus</name>
    <dbReference type="NCBI Taxonomy" id="34613"/>
    <lineage>
        <taxon>Eukaryota</taxon>
        <taxon>Metazoa</taxon>
        <taxon>Ecdysozoa</taxon>
        <taxon>Arthropoda</taxon>
        <taxon>Chelicerata</taxon>
        <taxon>Arachnida</taxon>
        <taxon>Acari</taxon>
        <taxon>Parasitiformes</taxon>
        <taxon>Ixodida</taxon>
        <taxon>Ixodoidea</taxon>
        <taxon>Ixodidae</taxon>
        <taxon>Ixodinae</taxon>
        <taxon>Ixodes</taxon>
    </lineage>
</organism>
<evidence type="ECO:0000256" key="7">
    <source>
        <dbReference type="ARBA" id="ARBA00023136"/>
    </source>
</evidence>
<name>V5HEH8_IXORI</name>
<keyword evidence="5" id="KW-0914">Notch signaling pathway</keyword>
<keyword evidence="6 8" id="KW-1133">Transmembrane helix</keyword>
<keyword evidence="4 8" id="KW-0812">Transmembrane</keyword>
<evidence type="ECO:0000256" key="6">
    <source>
        <dbReference type="ARBA" id="ARBA00022989"/>
    </source>
</evidence>
<reference evidence="9" key="1">
    <citation type="journal article" date="2015" name="Sci. Rep.">
        <title>Tissue- and time-dependent transcription in Ixodes ricinus salivary glands and midguts when blood feeding on the vertebrate host.</title>
        <authorList>
            <person name="Kotsyfakis M."/>
            <person name="Schwarz A."/>
            <person name="Erhart J."/>
            <person name="Ribeiro J.M."/>
        </authorList>
    </citation>
    <scope>NUCLEOTIDE SEQUENCE</scope>
    <source>
        <tissue evidence="9">Salivary gland and midgut</tissue>
    </source>
</reference>
<keyword evidence="7 8" id="KW-0472">Membrane</keyword>